<evidence type="ECO:0000256" key="3">
    <source>
        <dbReference type="ARBA" id="ARBA00022692"/>
    </source>
</evidence>
<dbReference type="PROSITE" id="PS50893">
    <property type="entry name" value="ABC_TRANSPORTER_2"/>
    <property type="match status" value="1"/>
</dbReference>
<evidence type="ECO:0000256" key="6">
    <source>
        <dbReference type="ARBA" id="ARBA00022989"/>
    </source>
</evidence>
<comment type="subcellular location">
    <subcellularLocation>
        <location evidence="1">Mitochondrion membrane</location>
        <topology evidence="1">Multi-pass membrane protein</topology>
    </subcellularLocation>
</comment>
<evidence type="ECO:0000256" key="8">
    <source>
        <dbReference type="SAM" id="Phobius"/>
    </source>
</evidence>
<dbReference type="Gene3D" id="3.40.50.300">
    <property type="entry name" value="P-loop containing nucleotide triphosphate hydrolases"/>
    <property type="match status" value="1"/>
</dbReference>
<reference evidence="11" key="1">
    <citation type="submission" date="2018-05" db="EMBL/GenBank/DDBJ databases">
        <authorList>
            <person name="Lanie J.A."/>
            <person name="Ng W.-L."/>
            <person name="Kazmierczak K.M."/>
            <person name="Andrzejewski T.M."/>
            <person name="Davidsen T.M."/>
            <person name="Wayne K.J."/>
            <person name="Tettelin H."/>
            <person name="Glass J.I."/>
            <person name="Rusch D."/>
            <person name="Podicherti R."/>
            <person name="Tsui H.-C.T."/>
            <person name="Winkler M.E."/>
        </authorList>
    </citation>
    <scope>NUCLEOTIDE SEQUENCE</scope>
</reference>
<dbReference type="EMBL" id="UINC01001382">
    <property type="protein sequence ID" value="SUZ79308.1"/>
    <property type="molecule type" value="Genomic_DNA"/>
</dbReference>
<evidence type="ECO:0000256" key="2">
    <source>
        <dbReference type="ARBA" id="ARBA00022448"/>
    </source>
</evidence>
<dbReference type="InterPro" id="IPR011527">
    <property type="entry name" value="ABC1_TM_dom"/>
</dbReference>
<dbReference type="InterPro" id="IPR003593">
    <property type="entry name" value="AAA+_ATPase"/>
</dbReference>
<dbReference type="SUPFAM" id="SSF52540">
    <property type="entry name" value="P-loop containing nucleoside triphosphate hydrolases"/>
    <property type="match status" value="1"/>
</dbReference>
<keyword evidence="6 8" id="KW-1133">Transmembrane helix</keyword>
<dbReference type="Pfam" id="PF00664">
    <property type="entry name" value="ABC_membrane"/>
    <property type="match status" value="1"/>
</dbReference>
<evidence type="ECO:0000256" key="1">
    <source>
        <dbReference type="ARBA" id="ARBA00004225"/>
    </source>
</evidence>
<feature type="transmembrane region" description="Helical" evidence="8">
    <location>
        <begin position="66"/>
        <end position="83"/>
    </location>
</feature>
<dbReference type="CDD" id="cd03253">
    <property type="entry name" value="ABCC_ATM1_transporter"/>
    <property type="match status" value="1"/>
</dbReference>
<protein>
    <recommendedName>
        <fullName evidence="12">ABC transmembrane type-1 domain-containing protein</fullName>
    </recommendedName>
</protein>
<evidence type="ECO:0000259" key="10">
    <source>
        <dbReference type="PROSITE" id="PS50929"/>
    </source>
</evidence>
<feature type="transmembrane region" description="Helical" evidence="8">
    <location>
        <begin position="175"/>
        <end position="196"/>
    </location>
</feature>
<evidence type="ECO:0000256" key="5">
    <source>
        <dbReference type="ARBA" id="ARBA00022840"/>
    </source>
</evidence>
<dbReference type="Gene3D" id="1.20.1560.10">
    <property type="entry name" value="ABC transporter type 1, transmembrane domain"/>
    <property type="match status" value="1"/>
</dbReference>
<feature type="transmembrane region" description="Helical" evidence="8">
    <location>
        <begin position="286"/>
        <end position="309"/>
    </location>
</feature>
<dbReference type="GO" id="GO:0016887">
    <property type="term" value="F:ATP hydrolysis activity"/>
    <property type="evidence" value="ECO:0007669"/>
    <property type="project" value="InterPro"/>
</dbReference>
<keyword evidence="5" id="KW-0067">ATP-binding</keyword>
<dbReference type="FunFam" id="3.40.50.300:FF:000186">
    <property type="entry name" value="ATP-binding cassette sub-family B member 7, mitochondrial"/>
    <property type="match status" value="1"/>
</dbReference>
<feature type="transmembrane region" description="Helical" evidence="8">
    <location>
        <begin position="144"/>
        <end position="169"/>
    </location>
</feature>
<keyword evidence="7 8" id="KW-0472">Membrane</keyword>
<dbReference type="InterPro" id="IPR036640">
    <property type="entry name" value="ABC1_TM_sf"/>
</dbReference>
<dbReference type="GO" id="GO:0005743">
    <property type="term" value="C:mitochondrial inner membrane"/>
    <property type="evidence" value="ECO:0007669"/>
    <property type="project" value="TreeGrafter"/>
</dbReference>
<evidence type="ECO:0000256" key="7">
    <source>
        <dbReference type="ARBA" id="ARBA00023136"/>
    </source>
</evidence>
<dbReference type="InterPro" id="IPR003439">
    <property type="entry name" value="ABC_transporter-like_ATP-bd"/>
</dbReference>
<dbReference type="InterPro" id="IPR039421">
    <property type="entry name" value="Type_1_exporter"/>
</dbReference>
<keyword evidence="3 8" id="KW-0812">Transmembrane</keyword>
<dbReference type="GO" id="GO:0140359">
    <property type="term" value="F:ABC-type transporter activity"/>
    <property type="evidence" value="ECO:0007669"/>
    <property type="project" value="InterPro"/>
</dbReference>
<dbReference type="GO" id="GO:0006879">
    <property type="term" value="P:intracellular iron ion homeostasis"/>
    <property type="evidence" value="ECO:0007669"/>
    <property type="project" value="TreeGrafter"/>
</dbReference>
<evidence type="ECO:0000313" key="11">
    <source>
        <dbReference type="EMBL" id="SUZ79308.1"/>
    </source>
</evidence>
<dbReference type="InterPro" id="IPR027417">
    <property type="entry name" value="P-loop_NTPase"/>
</dbReference>
<feature type="transmembrane region" description="Helical" evidence="8">
    <location>
        <begin position="257"/>
        <end position="280"/>
    </location>
</feature>
<keyword evidence="2" id="KW-0813">Transport</keyword>
<keyword evidence="4" id="KW-0547">Nucleotide-binding</keyword>
<dbReference type="AlphaFoldDB" id="A0A381QK94"/>
<proteinExistence type="predicted"/>
<feature type="domain" description="ABC transmembrane type-1" evidence="10">
    <location>
        <begin position="30"/>
        <end position="318"/>
    </location>
</feature>
<dbReference type="Pfam" id="PF00005">
    <property type="entry name" value="ABC_tran"/>
    <property type="match status" value="1"/>
</dbReference>
<name>A0A381QK94_9ZZZZ</name>
<dbReference type="SMART" id="SM00382">
    <property type="entry name" value="AAA"/>
    <property type="match status" value="1"/>
</dbReference>
<dbReference type="SUPFAM" id="SSF90123">
    <property type="entry name" value="ABC transporter transmembrane region"/>
    <property type="match status" value="1"/>
</dbReference>
<organism evidence="11">
    <name type="scientific">marine metagenome</name>
    <dbReference type="NCBI Taxonomy" id="408172"/>
    <lineage>
        <taxon>unclassified sequences</taxon>
        <taxon>metagenomes</taxon>
        <taxon>ecological metagenomes</taxon>
    </lineage>
</organism>
<gene>
    <name evidence="11" type="ORF">METZ01_LOCUS32162</name>
</gene>
<dbReference type="PANTHER" id="PTHR24221:SF402">
    <property type="entry name" value="IRON-SULFUR CLUSTERS TRANSPORTER ABCB7, MITOCHONDRIAL"/>
    <property type="match status" value="1"/>
</dbReference>
<evidence type="ECO:0008006" key="12">
    <source>
        <dbReference type="Google" id="ProtNLM"/>
    </source>
</evidence>
<evidence type="ECO:0000259" key="9">
    <source>
        <dbReference type="PROSITE" id="PS50893"/>
    </source>
</evidence>
<dbReference type="InterPro" id="IPR017871">
    <property type="entry name" value="ABC_transporter-like_CS"/>
</dbReference>
<dbReference type="PANTHER" id="PTHR24221">
    <property type="entry name" value="ATP-BINDING CASSETTE SUB-FAMILY B"/>
    <property type="match status" value="1"/>
</dbReference>
<evidence type="ECO:0000256" key="4">
    <source>
        <dbReference type="ARBA" id="ARBA00022741"/>
    </source>
</evidence>
<dbReference type="PROSITE" id="PS50929">
    <property type="entry name" value="ABC_TM1F"/>
    <property type="match status" value="1"/>
</dbReference>
<accession>A0A381QK94</accession>
<feature type="transmembrane region" description="Helical" evidence="8">
    <location>
        <begin position="27"/>
        <end position="46"/>
    </location>
</feature>
<dbReference type="CDD" id="cd18582">
    <property type="entry name" value="ABC_6TM_ATM1_ABCB7"/>
    <property type="match status" value="1"/>
</dbReference>
<dbReference type="PROSITE" id="PS00211">
    <property type="entry name" value="ABC_TRANSPORTER_1"/>
    <property type="match status" value="1"/>
</dbReference>
<sequence length="596" mass="66641">MNETNLTRTLGVLGPYLWPRGRNDLRWRVVIALISLALAKFANVYVPLLLGATVDRLSSLETTPNLAFGIPLAIILAYGFARWSSTAFGELRDALFSRVSQNAVRQVGLSVFQHLHSLSLRFHLDRKTGALNRFIDRGTKGIQFLLSFVVFNLLPTFVEILLVCGILWYKFGVQYALVTGVTIGVYVWLTFSITAWRIRIRRQMNEADNEASTRSVDSLLNFETVKYFNNEEHEGRRIDTALRAYETGAAKSRESLALLNVAQAAAVTSGILIMLIMAALNIRDGTITLGGFVVINAYLLQLSMPLNFLGTVYREIQQSLVDMENMFSLLDEEQEIKDPPGALPIDIKDGAVEFDNITFSYQTDRVILKQVNFTLEPSQTVAIVGPTGSGKSTISRLLFRFYEAEAGNIRIDNQDISQVTQDSLRQAIGVVPQDTVLFNDTIYYNIRYAKPDAPAEAVYEAARTARIHEFITSLPAGYETRVGERGLKLSGGEKQRVAIARTVLKNPKIFFFDEATSALDSNTESEIQTNLDEISKDRTTLIIAHRLSTVVRADQILVLDQGTIIERGTHQQLLANGGKYARMWEEQEKEKAIGPR</sequence>
<feature type="domain" description="ABC transporter" evidence="9">
    <location>
        <begin position="352"/>
        <end position="586"/>
    </location>
</feature>
<dbReference type="GO" id="GO:0005524">
    <property type="term" value="F:ATP binding"/>
    <property type="evidence" value="ECO:0007669"/>
    <property type="project" value="UniProtKB-KW"/>
</dbReference>